<evidence type="ECO:0000313" key="1">
    <source>
        <dbReference type="EMBL" id="GAG44792.1"/>
    </source>
</evidence>
<feature type="non-terminal residue" evidence="1">
    <location>
        <position position="1"/>
    </location>
</feature>
<protein>
    <submittedName>
        <fullName evidence="1">Uncharacterized protein</fullName>
    </submittedName>
</protein>
<gene>
    <name evidence="1" type="ORF">S01H1_81733</name>
</gene>
<proteinExistence type="predicted"/>
<name>X0YBX6_9ZZZZ</name>
<comment type="caution">
    <text evidence="1">The sequence shown here is derived from an EMBL/GenBank/DDBJ whole genome shotgun (WGS) entry which is preliminary data.</text>
</comment>
<sequence>WPEQIPVNATVLAEATPGALAPASELWISAQGSNITGGLDKDTLVAAMDTAYPSGYVGFGAQPDSYAVFKWVEMRSGPN</sequence>
<organism evidence="1">
    <name type="scientific">marine sediment metagenome</name>
    <dbReference type="NCBI Taxonomy" id="412755"/>
    <lineage>
        <taxon>unclassified sequences</taxon>
        <taxon>metagenomes</taxon>
        <taxon>ecological metagenomes</taxon>
    </lineage>
</organism>
<accession>X0YBX6</accession>
<dbReference type="EMBL" id="BARS01055346">
    <property type="protein sequence ID" value="GAG44792.1"/>
    <property type="molecule type" value="Genomic_DNA"/>
</dbReference>
<reference evidence="1" key="1">
    <citation type="journal article" date="2014" name="Front. Microbiol.">
        <title>High frequency of phylogenetically diverse reductive dehalogenase-homologous genes in deep subseafloor sedimentary metagenomes.</title>
        <authorList>
            <person name="Kawai M."/>
            <person name="Futagami T."/>
            <person name="Toyoda A."/>
            <person name="Takaki Y."/>
            <person name="Nishi S."/>
            <person name="Hori S."/>
            <person name="Arai W."/>
            <person name="Tsubouchi T."/>
            <person name="Morono Y."/>
            <person name="Uchiyama I."/>
            <person name="Ito T."/>
            <person name="Fujiyama A."/>
            <person name="Inagaki F."/>
            <person name="Takami H."/>
        </authorList>
    </citation>
    <scope>NUCLEOTIDE SEQUENCE</scope>
    <source>
        <strain evidence="1">Expedition CK06-06</strain>
    </source>
</reference>
<dbReference type="AlphaFoldDB" id="X0YBX6"/>